<keyword evidence="2" id="KW-1185">Reference proteome</keyword>
<protein>
    <submittedName>
        <fullName evidence="1">35292_t:CDS:1</fullName>
    </submittedName>
</protein>
<comment type="caution">
    <text evidence="1">The sequence shown here is derived from an EMBL/GenBank/DDBJ whole genome shotgun (WGS) entry which is preliminary data.</text>
</comment>
<reference evidence="1" key="1">
    <citation type="submission" date="2021-06" db="EMBL/GenBank/DDBJ databases">
        <authorList>
            <person name="Kallberg Y."/>
            <person name="Tangrot J."/>
            <person name="Rosling A."/>
        </authorList>
    </citation>
    <scope>NUCLEOTIDE SEQUENCE</scope>
    <source>
        <strain evidence="1">MA461A</strain>
    </source>
</reference>
<dbReference type="Proteomes" id="UP000789920">
    <property type="component" value="Unassembled WGS sequence"/>
</dbReference>
<organism evidence="1 2">
    <name type="scientific">Racocetra persica</name>
    <dbReference type="NCBI Taxonomy" id="160502"/>
    <lineage>
        <taxon>Eukaryota</taxon>
        <taxon>Fungi</taxon>
        <taxon>Fungi incertae sedis</taxon>
        <taxon>Mucoromycota</taxon>
        <taxon>Glomeromycotina</taxon>
        <taxon>Glomeromycetes</taxon>
        <taxon>Diversisporales</taxon>
        <taxon>Gigasporaceae</taxon>
        <taxon>Racocetra</taxon>
    </lineage>
</organism>
<evidence type="ECO:0000313" key="2">
    <source>
        <dbReference type="Proteomes" id="UP000789920"/>
    </source>
</evidence>
<gene>
    <name evidence="1" type="ORF">RPERSI_LOCUS33753</name>
</gene>
<evidence type="ECO:0000313" key="1">
    <source>
        <dbReference type="EMBL" id="CAG8845637.1"/>
    </source>
</evidence>
<name>A0ACA9SQT5_9GLOM</name>
<sequence>EGFDEDKEDKEIDNEDTNKNRLVYDDYYEKGEELSVVLD</sequence>
<dbReference type="EMBL" id="CAJVQC010147679">
    <property type="protein sequence ID" value="CAG8845637.1"/>
    <property type="molecule type" value="Genomic_DNA"/>
</dbReference>
<proteinExistence type="predicted"/>
<feature type="non-terminal residue" evidence="1">
    <location>
        <position position="1"/>
    </location>
</feature>
<accession>A0ACA9SQT5</accession>